<comment type="pathway">
    <text evidence="3 19">Cofactor biosynthesis; adenosylcobalamin biosynthesis; adenosylcobalamin from cob(II)yrinate a,c-diamide: step 7/7.</text>
</comment>
<dbReference type="InterPro" id="IPR003805">
    <property type="entry name" value="CobS"/>
</dbReference>
<evidence type="ECO:0000256" key="11">
    <source>
        <dbReference type="ARBA" id="ARBA00022842"/>
    </source>
</evidence>
<keyword evidence="12 19" id="KW-1133">Transmembrane helix</keyword>
<feature type="transmembrane region" description="Helical" evidence="19">
    <location>
        <begin position="223"/>
        <end position="242"/>
    </location>
</feature>
<proteinExistence type="inferred from homology"/>
<comment type="similarity">
    <text evidence="4 19">Belongs to the CobS family.</text>
</comment>
<evidence type="ECO:0000256" key="12">
    <source>
        <dbReference type="ARBA" id="ARBA00022989"/>
    </source>
</evidence>
<evidence type="ECO:0000256" key="14">
    <source>
        <dbReference type="ARBA" id="ARBA00025228"/>
    </source>
</evidence>
<evidence type="ECO:0000256" key="6">
    <source>
        <dbReference type="ARBA" id="ARBA00015850"/>
    </source>
</evidence>
<evidence type="ECO:0000256" key="7">
    <source>
        <dbReference type="ARBA" id="ARBA00022475"/>
    </source>
</evidence>
<comment type="caution">
    <text evidence="20">The sequence shown here is derived from an EMBL/GenBank/DDBJ whole genome shotgun (WGS) entry which is preliminary data.</text>
</comment>
<dbReference type="Proteomes" id="UP000600449">
    <property type="component" value="Unassembled WGS sequence"/>
</dbReference>
<evidence type="ECO:0000256" key="15">
    <source>
        <dbReference type="ARBA" id="ARBA00032605"/>
    </source>
</evidence>
<comment type="catalytic activity">
    <reaction evidence="17 19">
        <text>alpha-ribazole + adenosylcob(III)inamide-GDP = adenosylcob(III)alamin + GMP + H(+)</text>
        <dbReference type="Rhea" id="RHEA:16049"/>
        <dbReference type="ChEBI" id="CHEBI:10329"/>
        <dbReference type="ChEBI" id="CHEBI:15378"/>
        <dbReference type="ChEBI" id="CHEBI:18408"/>
        <dbReference type="ChEBI" id="CHEBI:58115"/>
        <dbReference type="ChEBI" id="CHEBI:60487"/>
        <dbReference type="EC" id="2.7.8.26"/>
    </reaction>
</comment>
<dbReference type="EMBL" id="BMMF01000002">
    <property type="protein sequence ID" value="GGK23562.1"/>
    <property type="molecule type" value="Genomic_DNA"/>
</dbReference>
<organism evidence="20 21">
    <name type="scientific">Salinarimonas ramus</name>
    <dbReference type="NCBI Taxonomy" id="690164"/>
    <lineage>
        <taxon>Bacteria</taxon>
        <taxon>Pseudomonadati</taxon>
        <taxon>Pseudomonadota</taxon>
        <taxon>Alphaproteobacteria</taxon>
        <taxon>Hyphomicrobiales</taxon>
        <taxon>Salinarimonadaceae</taxon>
        <taxon>Salinarimonas</taxon>
    </lineage>
</organism>
<keyword evidence="11 19" id="KW-0460">Magnesium</keyword>
<dbReference type="RefSeq" id="WP_188909794.1">
    <property type="nucleotide sequence ID" value="NZ_BMMF01000002.1"/>
</dbReference>
<comment type="cofactor">
    <cofactor evidence="1 19">
        <name>Mg(2+)</name>
        <dbReference type="ChEBI" id="CHEBI:18420"/>
    </cofactor>
</comment>
<evidence type="ECO:0000313" key="20">
    <source>
        <dbReference type="EMBL" id="GGK23562.1"/>
    </source>
</evidence>
<comment type="catalytic activity">
    <reaction evidence="18 19">
        <text>alpha-ribazole 5'-phosphate + adenosylcob(III)inamide-GDP = adenosylcob(III)alamin 5'-phosphate + GMP + H(+)</text>
        <dbReference type="Rhea" id="RHEA:23560"/>
        <dbReference type="ChEBI" id="CHEBI:15378"/>
        <dbReference type="ChEBI" id="CHEBI:57918"/>
        <dbReference type="ChEBI" id="CHEBI:58115"/>
        <dbReference type="ChEBI" id="CHEBI:60487"/>
        <dbReference type="ChEBI" id="CHEBI:60493"/>
        <dbReference type="EC" id="2.7.8.26"/>
    </reaction>
</comment>
<evidence type="ECO:0000313" key="21">
    <source>
        <dbReference type="Proteomes" id="UP000600449"/>
    </source>
</evidence>
<feature type="transmembrane region" description="Helical" evidence="19">
    <location>
        <begin position="83"/>
        <end position="100"/>
    </location>
</feature>
<evidence type="ECO:0000256" key="1">
    <source>
        <dbReference type="ARBA" id="ARBA00001946"/>
    </source>
</evidence>
<keyword evidence="9 19" id="KW-0808">Transferase</keyword>
<keyword evidence="21" id="KW-1185">Reference proteome</keyword>
<dbReference type="EC" id="2.7.8.26" evidence="5 19"/>
<dbReference type="HAMAP" id="MF_00719">
    <property type="entry name" value="CobS"/>
    <property type="match status" value="1"/>
</dbReference>
<evidence type="ECO:0000256" key="13">
    <source>
        <dbReference type="ARBA" id="ARBA00023136"/>
    </source>
</evidence>
<keyword evidence="10 19" id="KW-0812">Transmembrane</keyword>
<name>A0A917Q4V3_9HYPH</name>
<dbReference type="PANTHER" id="PTHR34148">
    <property type="entry name" value="ADENOSYLCOBINAMIDE-GDP RIBAZOLETRANSFERASE"/>
    <property type="match status" value="1"/>
</dbReference>
<dbReference type="GO" id="GO:0008818">
    <property type="term" value="F:cobalamin 5'-phosphate synthase activity"/>
    <property type="evidence" value="ECO:0007669"/>
    <property type="project" value="UniProtKB-UniRule"/>
</dbReference>
<feature type="transmembrane region" description="Helical" evidence="19">
    <location>
        <begin position="56"/>
        <end position="77"/>
    </location>
</feature>
<feature type="transmembrane region" description="Helical" evidence="19">
    <location>
        <begin position="130"/>
        <end position="152"/>
    </location>
</feature>
<feature type="transmembrane region" description="Helical" evidence="19">
    <location>
        <begin position="158"/>
        <end position="183"/>
    </location>
</feature>
<evidence type="ECO:0000256" key="17">
    <source>
        <dbReference type="ARBA" id="ARBA00048623"/>
    </source>
</evidence>
<dbReference type="GO" id="GO:0051073">
    <property type="term" value="F:adenosylcobinamide-GDP ribazoletransferase activity"/>
    <property type="evidence" value="ECO:0007669"/>
    <property type="project" value="UniProtKB-UniRule"/>
</dbReference>
<evidence type="ECO:0000256" key="19">
    <source>
        <dbReference type="HAMAP-Rule" id="MF_00719"/>
    </source>
</evidence>
<evidence type="ECO:0000256" key="18">
    <source>
        <dbReference type="ARBA" id="ARBA00049504"/>
    </source>
</evidence>
<evidence type="ECO:0000256" key="3">
    <source>
        <dbReference type="ARBA" id="ARBA00004663"/>
    </source>
</evidence>
<keyword evidence="7 19" id="KW-1003">Cell membrane</keyword>
<keyword evidence="13 19" id="KW-0472">Membrane</keyword>
<evidence type="ECO:0000256" key="4">
    <source>
        <dbReference type="ARBA" id="ARBA00010561"/>
    </source>
</evidence>
<protein>
    <recommendedName>
        <fullName evidence="6 19">Adenosylcobinamide-GDP ribazoletransferase</fullName>
        <ecNumber evidence="5 19">2.7.8.26</ecNumber>
    </recommendedName>
    <alternativeName>
        <fullName evidence="16 19">Cobalamin synthase</fullName>
    </alternativeName>
    <alternativeName>
        <fullName evidence="15 19">Cobalamin-5'-phosphate synthase</fullName>
    </alternativeName>
</protein>
<evidence type="ECO:0000256" key="5">
    <source>
        <dbReference type="ARBA" id="ARBA00013200"/>
    </source>
</evidence>
<evidence type="ECO:0000256" key="9">
    <source>
        <dbReference type="ARBA" id="ARBA00022679"/>
    </source>
</evidence>
<comment type="subcellular location">
    <subcellularLocation>
        <location evidence="2 19">Cell membrane</location>
        <topology evidence="2 19">Multi-pass membrane protein</topology>
    </subcellularLocation>
</comment>
<dbReference type="GO" id="GO:0005886">
    <property type="term" value="C:plasma membrane"/>
    <property type="evidence" value="ECO:0007669"/>
    <property type="project" value="UniProtKB-SubCell"/>
</dbReference>
<sequence length="279" mass="27505">MHAPRDDQSAPEEGPIKGAITDVARALRFYSRLPVPALPWEADPHAMPSFARMARVLPVAGAILGALAAFVVAATALAGLPPLVAATLGIAALAAMTGALHEDGLADVADAFAGGATRERRLEIMKDSRVGAFGALALILAAILRVAALAALLEGAGILGAACAVIALSCLSRTATLVPLALASPARREGASASVGRLPMATLLFASGLAAAIALALAAAGGLSLLGMAGALLAAALSAILLTRWSVAKIGGQTGDVAGAAQQVAEIAAACALLIALAR</sequence>
<accession>A0A917Q4V3</accession>
<evidence type="ECO:0000256" key="8">
    <source>
        <dbReference type="ARBA" id="ARBA00022573"/>
    </source>
</evidence>
<dbReference type="GO" id="GO:0009236">
    <property type="term" value="P:cobalamin biosynthetic process"/>
    <property type="evidence" value="ECO:0007669"/>
    <property type="project" value="UniProtKB-UniRule"/>
</dbReference>
<gene>
    <name evidence="19" type="primary">cobS</name>
    <name evidence="20" type="ORF">GCM10011322_07850</name>
</gene>
<feature type="transmembrane region" description="Helical" evidence="19">
    <location>
        <begin position="195"/>
        <end position="217"/>
    </location>
</feature>
<reference evidence="20 21" key="1">
    <citation type="journal article" date="2014" name="Int. J. Syst. Evol. Microbiol.">
        <title>Complete genome sequence of Corynebacterium casei LMG S-19264T (=DSM 44701T), isolated from a smear-ripened cheese.</title>
        <authorList>
            <consortium name="US DOE Joint Genome Institute (JGI-PGF)"/>
            <person name="Walter F."/>
            <person name="Albersmeier A."/>
            <person name="Kalinowski J."/>
            <person name="Ruckert C."/>
        </authorList>
    </citation>
    <scope>NUCLEOTIDE SEQUENCE [LARGE SCALE GENOMIC DNA]</scope>
    <source>
        <strain evidence="20 21">CGMCC 1.9161</strain>
    </source>
</reference>
<comment type="function">
    <text evidence="14 19">Joins adenosylcobinamide-GDP and alpha-ribazole to generate adenosylcobalamin (Ado-cobalamin). Also synthesizes adenosylcobalamin 5'-phosphate from adenosylcobinamide-GDP and alpha-ribazole 5'-phosphate.</text>
</comment>
<evidence type="ECO:0000256" key="10">
    <source>
        <dbReference type="ARBA" id="ARBA00022692"/>
    </source>
</evidence>
<evidence type="ECO:0000256" key="2">
    <source>
        <dbReference type="ARBA" id="ARBA00004651"/>
    </source>
</evidence>
<dbReference type="PANTHER" id="PTHR34148:SF1">
    <property type="entry name" value="ADENOSYLCOBINAMIDE-GDP RIBAZOLETRANSFERASE"/>
    <property type="match status" value="1"/>
</dbReference>
<evidence type="ECO:0000256" key="16">
    <source>
        <dbReference type="ARBA" id="ARBA00032853"/>
    </source>
</evidence>
<keyword evidence="8 19" id="KW-0169">Cobalamin biosynthesis</keyword>
<dbReference type="AlphaFoldDB" id="A0A917Q4V3"/>
<dbReference type="Pfam" id="PF02654">
    <property type="entry name" value="CobS"/>
    <property type="match status" value="1"/>
</dbReference>